<gene>
    <name evidence="2" type="ORF">CK203_042060</name>
</gene>
<evidence type="ECO:0000256" key="1">
    <source>
        <dbReference type="SAM" id="MobiDB-lite"/>
    </source>
</evidence>
<feature type="region of interest" description="Disordered" evidence="1">
    <location>
        <begin position="283"/>
        <end position="312"/>
    </location>
</feature>
<sequence>MMKCKVEKFEVEKKYFQVKFEGSNGGTWVSVTERSRVQDYYDQVGGDSKETFGDTQMSKSIFRGGRSYAEVVVEDGLRIGVPLSVGKWARAVISNAKKKSKTGLMKASKESRMVPRAGKTYSERKIVLLRRWSPRENMIIPGKFRRGNEGSKEAVKLLDLTKVKLWVEMHPNVVLPELLEVEDGAWKYTVVVAVIGEEDEDNKVTSETTHCRNEWMEEGVVSLSRQNLQRGYEVASGAMNAIVGSFFPGHVIGVQVQVWQPKGRMDGKGVAWPSRRIHAPQAHEIAATSPPSLLRVGSSAKATTQPCPGDERADVKVIYGEVSLERKKVQRERESSSGSEERLHAGGKDDSFKEDVVQPLPASADRRQGQRSSSEPLPLWSASPFNKVRNLEVDCGTGSQKVQGIRESPIFRCLLSRKFTGSPSIPRIRGKGIILEGNCEILGAENMEKSQPFSSQPPEPSSFPFCNLKKLLPSPSGPHLLQSAFLSQSHTFGDTVASPLGDFLIDGLSPRKMAKVREVLCSLDIKVWNTRGLGSSNKRRLIKDFLRSENLDVVMILETKNEKCDRRFVGSVWTVGNKIGWFSRRAGLQADFVHLGLKKAVQGGGGIRIFLDLCQVVLDSCGPLWISAVYGPNSPSLRKDFWVELYDIYGLTFPLCSFPKAFKKPLLEGPRIIGQLLWIPNPFMWGPTPFRFENMWLQHPSFKENFRNWKRGFQGNGWEGHKFMRRLQSVKAKLKEWNKFSFGELNEKKKSILNDLDNFDAIEQEGGLISELIERERVRVRVSWGRKQRRESRAENRGRRKGNRVVVESKLFEVETEERNGKRHVVISKSKGELVSWVRLGPASVGLVLEGLSQCLRNGEEGRWEKGWKEKGRLYSMRGKEKGGWLAMKEALRREGCWLDEKERDQGVRESGKLYAEVVKGSELRDTTRFRVEIKEEETKNNVSRLSSA</sequence>
<organism evidence="2 3">
    <name type="scientific">Vitis vinifera</name>
    <name type="common">Grape</name>
    <dbReference type="NCBI Taxonomy" id="29760"/>
    <lineage>
        <taxon>Eukaryota</taxon>
        <taxon>Viridiplantae</taxon>
        <taxon>Streptophyta</taxon>
        <taxon>Embryophyta</taxon>
        <taxon>Tracheophyta</taxon>
        <taxon>Spermatophyta</taxon>
        <taxon>Magnoliopsida</taxon>
        <taxon>eudicotyledons</taxon>
        <taxon>Gunneridae</taxon>
        <taxon>Pentapetalae</taxon>
        <taxon>rosids</taxon>
        <taxon>Vitales</taxon>
        <taxon>Vitaceae</taxon>
        <taxon>Viteae</taxon>
        <taxon>Vitis</taxon>
    </lineage>
</organism>
<protein>
    <recommendedName>
        <fullName evidence="4">DUF4283 domain-containing protein</fullName>
    </recommendedName>
</protein>
<feature type="region of interest" description="Disordered" evidence="1">
    <location>
        <begin position="328"/>
        <end position="381"/>
    </location>
</feature>
<feature type="compositionally biased region" description="Basic and acidic residues" evidence="1">
    <location>
        <begin position="328"/>
        <end position="356"/>
    </location>
</feature>
<reference evidence="2 3" key="1">
    <citation type="journal article" date="2018" name="PLoS Genet.">
        <title>Population sequencing reveals clonal diversity and ancestral inbreeding in the grapevine cultivar Chardonnay.</title>
        <authorList>
            <person name="Roach M.J."/>
            <person name="Johnson D.L."/>
            <person name="Bohlmann J."/>
            <person name="van Vuuren H.J."/>
            <person name="Jones S.J."/>
            <person name="Pretorius I.S."/>
            <person name="Schmidt S.A."/>
            <person name="Borneman A.R."/>
        </authorList>
    </citation>
    <scope>NUCLEOTIDE SEQUENCE [LARGE SCALE GENOMIC DNA]</scope>
    <source>
        <strain evidence="3">cv. Chardonnay</strain>
        <tissue evidence="2">Leaf</tissue>
    </source>
</reference>
<evidence type="ECO:0008006" key="4">
    <source>
        <dbReference type="Google" id="ProtNLM"/>
    </source>
</evidence>
<dbReference type="SUPFAM" id="SSF56219">
    <property type="entry name" value="DNase I-like"/>
    <property type="match status" value="1"/>
</dbReference>
<accession>A0A438HHI6</accession>
<dbReference type="EMBL" id="QGNW01000222">
    <property type="protein sequence ID" value="RVW83935.1"/>
    <property type="molecule type" value="Genomic_DNA"/>
</dbReference>
<comment type="caution">
    <text evidence="2">The sequence shown here is derived from an EMBL/GenBank/DDBJ whole genome shotgun (WGS) entry which is preliminary data.</text>
</comment>
<dbReference type="AlphaFoldDB" id="A0A438HHI6"/>
<proteinExistence type="predicted"/>
<name>A0A438HHI6_VITVI</name>
<dbReference type="InterPro" id="IPR036691">
    <property type="entry name" value="Endo/exonu/phosph_ase_sf"/>
</dbReference>
<dbReference type="Gene3D" id="3.60.10.10">
    <property type="entry name" value="Endonuclease/exonuclease/phosphatase"/>
    <property type="match status" value="1"/>
</dbReference>
<evidence type="ECO:0000313" key="3">
    <source>
        <dbReference type="Proteomes" id="UP000288805"/>
    </source>
</evidence>
<evidence type="ECO:0000313" key="2">
    <source>
        <dbReference type="EMBL" id="RVW83935.1"/>
    </source>
</evidence>
<dbReference type="Proteomes" id="UP000288805">
    <property type="component" value="Unassembled WGS sequence"/>
</dbReference>